<gene>
    <name evidence="1" type="ORF">C0Q70_08738</name>
</gene>
<name>A0A2T7P7T0_POMCA</name>
<evidence type="ECO:0000313" key="1">
    <source>
        <dbReference type="EMBL" id="PVD29487.1"/>
    </source>
</evidence>
<evidence type="ECO:0000313" key="2">
    <source>
        <dbReference type="Proteomes" id="UP000245119"/>
    </source>
</evidence>
<protein>
    <submittedName>
        <fullName evidence="1">Uncharacterized protein</fullName>
    </submittedName>
</protein>
<sequence length="82" mass="9134">MIGVYTLAAMKVEQHQSQINNMLHAMPSVADEEVKYSPIYGLVPDSEVATSPALRLLVNNAGFCKNALKNRFPKLKTYFTMS</sequence>
<keyword evidence="2" id="KW-1185">Reference proteome</keyword>
<comment type="caution">
    <text evidence="1">The sequence shown here is derived from an EMBL/GenBank/DDBJ whole genome shotgun (WGS) entry which is preliminary data.</text>
</comment>
<proteinExistence type="predicted"/>
<dbReference type="EMBL" id="PZQS01000005">
    <property type="protein sequence ID" value="PVD29487.1"/>
    <property type="molecule type" value="Genomic_DNA"/>
</dbReference>
<dbReference type="AlphaFoldDB" id="A0A2T7P7T0"/>
<reference evidence="1 2" key="1">
    <citation type="submission" date="2018-04" db="EMBL/GenBank/DDBJ databases">
        <title>The genome of golden apple snail Pomacea canaliculata provides insight into stress tolerance and invasive adaptation.</title>
        <authorList>
            <person name="Liu C."/>
            <person name="Liu B."/>
            <person name="Ren Y."/>
            <person name="Zhang Y."/>
            <person name="Wang H."/>
            <person name="Li S."/>
            <person name="Jiang F."/>
            <person name="Yin L."/>
            <person name="Zhang G."/>
            <person name="Qian W."/>
            <person name="Fan W."/>
        </authorList>
    </citation>
    <scope>NUCLEOTIDE SEQUENCE [LARGE SCALE GENOMIC DNA]</scope>
    <source>
        <strain evidence="1">SZHN2017</strain>
        <tissue evidence="1">Muscle</tissue>
    </source>
</reference>
<accession>A0A2T7P7T0</accession>
<dbReference type="Proteomes" id="UP000245119">
    <property type="component" value="Linkage Group LG5"/>
</dbReference>
<organism evidence="1 2">
    <name type="scientific">Pomacea canaliculata</name>
    <name type="common">Golden apple snail</name>
    <dbReference type="NCBI Taxonomy" id="400727"/>
    <lineage>
        <taxon>Eukaryota</taxon>
        <taxon>Metazoa</taxon>
        <taxon>Spiralia</taxon>
        <taxon>Lophotrochozoa</taxon>
        <taxon>Mollusca</taxon>
        <taxon>Gastropoda</taxon>
        <taxon>Caenogastropoda</taxon>
        <taxon>Architaenioglossa</taxon>
        <taxon>Ampullarioidea</taxon>
        <taxon>Ampullariidae</taxon>
        <taxon>Pomacea</taxon>
    </lineage>
</organism>